<dbReference type="GO" id="GO:0008233">
    <property type="term" value="F:peptidase activity"/>
    <property type="evidence" value="ECO:0007669"/>
    <property type="project" value="UniProtKB-KW"/>
</dbReference>
<proteinExistence type="predicted"/>
<keyword evidence="2" id="KW-1185">Reference proteome</keyword>
<dbReference type="InterPro" id="IPR009003">
    <property type="entry name" value="Peptidase_S1_PA"/>
</dbReference>
<evidence type="ECO:0000313" key="1">
    <source>
        <dbReference type="EMBL" id="MCS0603715.1"/>
    </source>
</evidence>
<dbReference type="Proteomes" id="UP001205612">
    <property type="component" value="Unassembled WGS sequence"/>
</dbReference>
<dbReference type="SUPFAM" id="SSF50494">
    <property type="entry name" value="Trypsin-like serine proteases"/>
    <property type="match status" value="1"/>
</dbReference>
<keyword evidence="1" id="KW-0645">Protease</keyword>
<dbReference type="EMBL" id="JANUGP010000016">
    <property type="protein sequence ID" value="MCS0603715.1"/>
    <property type="molecule type" value="Genomic_DNA"/>
</dbReference>
<dbReference type="RefSeq" id="WP_258780210.1">
    <property type="nucleotide sequence ID" value="NZ_JANUGP010000016.1"/>
</dbReference>
<sequence length="338" mass="37271">MEYTQIFGDAEVREEFLDRFTEIRDAVMSSGGLEGVGALEGMLQVDRAGDAVKRMAEGTWHGDGDSGLEAIVRKFGRPVYLIRRNTFATAADAPDDDAESLVIAARVSAARRRLEGVIPSVGRVDLRNHDETWVGTAWMVADGLAVTNHHVAKTFATRRGDGFVFRESSGARVHAYVDWYHEHGRTRESRFRVTEVVWMEPDPSCDAALIRLAPAGEDGEPLPPPIPLAEGDEGVRVGRWVGVIGYPWTGRHDDPADRTRIFDGIFECKRLAPGRIISFEGDRLIHHDATTLGGNSGSVVVDLDTGRALGLHYQGWPKRRNYAVRAASVARLVHRHAS</sequence>
<comment type="caution">
    <text evidence="1">The sequence shown here is derived from an EMBL/GenBank/DDBJ whole genome shotgun (WGS) entry which is preliminary data.</text>
</comment>
<name>A0ABT2B5C3_9ACTN</name>
<dbReference type="GO" id="GO:0006508">
    <property type="term" value="P:proteolysis"/>
    <property type="evidence" value="ECO:0007669"/>
    <property type="project" value="UniProtKB-KW"/>
</dbReference>
<dbReference type="Pfam" id="PF13365">
    <property type="entry name" value="Trypsin_2"/>
    <property type="match status" value="1"/>
</dbReference>
<organism evidence="1 2">
    <name type="scientific">Streptomyces pyxinicus</name>
    <dbReference type="NCBI Taxonomy" id="2970331"/>
    <lineage>
        <taxon>Bacteria</taxon>
        <taxon>Bacillati</taxon>
        <taxon>Actinomycetota</taxon>
        <taxon>Actinomycetes</taxon>
        <taxon>Kitasatosporales</taxon>
        <taxon>Streptomycetaceae</taxon>
        <taxon>Streptomyces</taxon>
    </lineage>
</organism>
<accession>A0ABT2B5C3</accession>
<reference evidence="1 2" key="1">
    <citation type="submission" date="2022-08" db="EMBL/GenBank/DDBJ databases">
        <authorList>
            <person name="Somphong A."/>
            <person name="Phongsopitanun W."/>
        </authorList>
    </citation>
    <scope>NUCLEOTIDE SEQUENCE [LARGE SCALE GENOMIC DNA]</scope>
    <source>
        <strain evidence="1 2">LP11</strain>
    </source>
</reference>
<gene>
    <name evidence="1" type="ORF">NX794_21215</name>
</gene>
<dbReference type="Gene3D" id="2.40.10.120">
    <property type="match status" value="1"/>
</dbReference>
<keyword evidence="1" id="KW-0378">Hydrolase</keyword>
<evidence type="ECO:0000313" key="2">
    <source>
        <dbReference type="Proteomes" id="UP001205612"/>
    </source>
</evidence>
<protein>
    <submittedName>
        <fullName evidence="1">Serine protease</fullName>
    </submittedName>
</protein>